<protein>
    <submittedName>
        <fullName evidence="3">Reverse transcriptase domain-containing protein</fullName>
    </submittedName>
</protein>
<dbReference type="WBParaSite" id="SSLN_0000739301-mRNA-1">
    <property type="protein sequence ID" value="SSLN_0000739301-mRNA-1"/>
    <property type="gene ID" value="SSLN_0000739301"/>
</dbReference>
<reference evidence="3" key="1">
    <citation type="submission" date="2016-06" db="UniProtKB">
        <authorList>
            <consortium name="WormBaseParasite"/>
        </authorList>
    </citation>
    <scope>IDENTIFICATION</scope>
</reference>
<dbReference type="EMBL" id="UYSU01034014">
    <property type="protein sequence ID" value="VDL93543.1"/>
    <property type="molecule type" value="Genomic_DNA"/>
</dbReference>
<evidence type="ECO:0000313" key="3">
    <source>
        <dbReference type="WBParaSite" id="SSLN_0000739301-mRNA-1"/>
    </source>
</evidence>
<keyword evidence="2" id="KW-1185">Reference proteome</keyword>
<proteinExistence type="predicted"/>
<name>A0A183SSG0_SCHSO</name>
<dbReference type="AlphaFoldDB" id="A0A183SSG0"/>
<reference evidence="1 2" key="2">
    <citation type="submission" date="2018-11" db="EMBL/GenBank/DDBJ databases">
        <authorList>
            <consortium name="Pathogen Informatics"/>
        </authorList>
    </citation>
    <scope>NUCLEOTIDE SEQUENCE [LARGE SCALE GENOMIC DNA]</scope>
    <source>
        <strain evidence="1 2">NST_G2</strain>
    </source>
</reference>
<gene>
    <name evidence="1" type="ORF">SSLN_LOCUS7158</name>
</gene>
<evidence type="ECO:0000313" key="1">
    <source>
        <dbReference type="EMBL" id="VDL93543.1"/>
    </source>
</evidence>
<sequence>MMACVTANGRVAEALAVTNGVKQDCVLAPTLFILMFSVLLMDTYHDQHPGIHVPYRIVGHLIDRRRMQIPSLVSTTTVHNLLLADYSTLNTATEEGMQRRMDLFATGCANFTLKKGDPAPTVAQRKMQCTANQC</sequence>
<organism evidence="3">
    <name type="scientific">Schistocephalus solidus</name>
    <name type="common">Tapeworm</name>
    <dbReference type="NCBI Taxonomy" id="70667"/>
    <lineage>
        <taxon>Eukaryota</taxon>
        <taxon>Metazoa</taxon>
        <taxon>Spiralia</taxon>
        <taxon>Lophotrochozoa</taxon>
        <taxon>Platyhelminthes</taxon>
        <taxon>Cestoda</taxon>
        <taxon>Eucestoda</taxon>
        <taxon>Diphyllobothriidea</taxon>
        <taxon>Diphyllobothriidae</taxon>
        <taxon>Schistocephalus</taxon>
    </lineage>
</organism>
<accession>A0A183SSG0</accession>
<evidence type="ECO:0000313" key="2">
    <source>
        <dbReference type="Proteomes" id="UP000275846"/>
    </source>
</evidence>
<dbReference type="Proteomes" id="UP000275846">
    <property type="component" value="Unassembled WGS sequence"/>
</dbReference>